<proteinExistence type="predicted"/>
<reference evidence="1 2" key="1">
    <citation type="submission" date="2020-01" db="EMBL/GenBank/DDBJ databases">
        <authorList>
            <consortium name="DOE Joint Genome Institute"/>
            <person name="Haridas S."/>
            <person name="Albert R."/>
            <person name="Binder M."/>
            <person name="Bloem J."/>
            <person name="Labutti K."/>
            <person name="Salamov A."/>
            <person name="Andreopoulos B."/>
            <person name="Baker S.E."/>
            <person name="Barry K."/>
            <person name="Bills G."/>
            <person name="Bluhm B.H."/>
            <person name="Cannon C."/>
            <person name="Castanera R."/>
            <person name="Culley D.E."/>
            <person name="Daum C."/>
            <person name="Ezra D."/>
            <person name="Gonzalez J.B."/>
            <person name="Henrissat B."/>
            <person name="Kuo A."/>
            <person name="Liang C."/>
            <person name="Lipzen A."/>
            <person name="Lutzoni F."/>
            <person name="Magnuson J."/>
            <person name="Mondo S."/>
            <person name="Nolan M."/>
            <person name="Ohm R."/>
            <person name="Pangilinan J."/>
            <person name="Park H.-J.H."/>
            <person name="Ramirez L."/>
            <person name="Alfaro M."/>
            <person name="Sun H."/>
            <person name="Tritt A."/>
            <person name="Yoshinaga Y."/>
            <person name="Zwiers L.-H.L."/>
            <person name="Turgeon B.G."/>
            <person name="Goodwin S.B."/>
            <person name="Spatafora J.W."/>
            <person name="Crous P.W."/>
            <person name="Grigoriev I.V."/>
        </authorList>
    </citation>
    <scope>NUCLEOTIDE SEQUENCE [LARGE SCALE GENOMIC DNA]</scope>
    <source>
        <strain evidence="1 2">CBS 611.86</strain>
    </source>
</reference>
<dbReference type="Proteomes" id="UP000481861">
    <property type="component" value="Unassembled WGS sequence"/>
</dbReference>
<accession>A0A7C8M9B5</accession>
<dbReference type="AlphaFoldDB" id="A0A7C8M9B5"/>
<comment type="caution">
    <text evidence="1">The sequence shown here is derived from an EMBL/GenBank/DDBJ whole genome shotgun (WGS) entry which is preliminary data.</text>
</comment>
<protein>
    <submittedName>
        <fullName evidence="1">Uncharacterized protein</fullName>
    </submittedName>
</protein>
<dbReference type="OrthoDB" id="3799620at2759"/>
<evidence type="ECO:0000313" key="2">
    <source>
        <dbReference type="Proteomes" id="UP000481861"/>
    </source>
</evidence>
<name>A0A7C8M9B5_9PLEO</name>
<keyword evidence="2" id="KW-1185">Reference proteome</keyword>
<dbReference type="EMBL" id="JAADJZ010000013">
    <property type="protein sequence ID" value="KAF2870915.1"/>
    <property type="molecule type" value="Genomic_DNA"/>
</dbReference>
<gene>
    <name evidence="1" type="ORF">BDV95DRAFT_71197</name>
</gene>
<organism evidence="1 2">
    <name type="scientific">Massariosphaeria phaeospora</name>
    <dbReference type="NCBI Taxonomy" id="100035"/>
    <lineage>
        <taxon>Eukaryota</taxon>
        <taxon>Fungi</taxon>
        <taxon>Dikarya</taxon>
        <taxon>Ascomycota</taxon>
        <taxon>Pezizomycotina</taxon>
        <taxon>Dothideomycetes</taxon>
        <taxon>Pleosporomycetidae</taxon>
        <taxon>Pleosporales</taxon>
        <taxon>Pleosporales incertae sedis</taxon>
        <taxon>Massariosphaeria</taxon>
    </lineage>
</organism>
<sequence length="193" mass="22972">MATPPLFRIPRELRDRVYHFALYNQRAEFFTANLSLRVRYLEDEGNLEPFDSRHNVNFRWLLTSRQVLSEGLEQFYAHATLDFYCIWENDWNPDLTLDGTTSIFDLRRVKNAELALQLGKAHHEKDDCIYDLVVPRGKERSRLNDEDFAELGKVLKSVGKCAFEHLKLRVWLFRTENRTKEYEDTGNRWRGDL</sequence>
<evidence type="ECO:0000313" key="1">
    <source>
        <dbReference type="EMBL" id="KAF2870915.1"/>
    </source>
</evidence>